<comment type="caution">
    <text evidence="1">The sequence shown here is derived from an EMBL/GenBank/DDBJ whole genome shotgun (WGS) entry which is preliminary data.</text>
</comment>
<dbReference type="AlphaFoldDB" id="A0A7J6KT53"/>
<evidence type="ECO:0000313" key="1">
    <source>
        <dbReference type="EMBL" id="KAF4650052.1"/>
    </source>
</evidence>
<reference evidence="1 2" key="1">
    <citation type="submission" date="2020-04" db="EMBL/GenBank/DDBJ databases">
        <title>Perkinsus olseni comparative genomics.</title>
        <authorList>
            <person name="Bogema D.R."/>
        </authorList>
    </citation>
    <scope>NUCLEOTIDE SEQUENCE [LARGE SCALE GENOMIC DNA]</scope>
    <source>
        <strain evidence="1">ATCC PRA-179</strain>
    </source>
</reference>
<dbReference type="EMBL" id="JABAHT010001140">
    <property type="protein sequence ID" value="KAF4650052.1"/>
    <property type="molecule type" value="Genomic_DNA"/>
</dbReference>
<dbReference type="Proteomes" id="UP000570595">
    <property type="component" value="Unassembled WGS sequence"/>
</dbReference>
<gene>
    <name evidence="1" type="ORF">FOZ61_000722</name>
</gene>
<organism evidence="1 2">
    <name type="scientific">Perkinsus olseni</name>
    <name type="common">Perkinsus atlanticus</name>
    <dbReference type="NCBI Taxonomy" id="32597"/>
    <lineage>
        <taxon>Eukaryota</taxon>
        <taxon>Sar</taxon>
        <taxon>Alveolata</taxon>
        <taxon>Perkinsozoa</taxon>
        <taxon>Perkinsea</taxon>
        <taxon>Perkinsida</taxon>
        <taxon>Perkinsidae</taxon>
        <taxon>Perkinsus</taxon>
    </lineage>
</organism>
<name>A0A7J6KT53_PEROL</name>
<proteinExistence type="predicted"/>
<accession>A0A7J6KT53</accession>
<evidence type="ECO:0000313" key="2">
    <source>
        <dbReference type="Proteomes" id="UP000570595"/>
    </source>
</evidence>
<sequence length="190" mass="21332">MFLGWENSSSLTHPVKLIIDTTEDLGLPSPAPAYYHNGGNGSNHPEYVSAIITSPQSRGRQVQLNIWSTKGPRKPSLQLPDLSLELSSGSCWHLQADHDRVRIEGPLKSTGDDFGFIVILQGIRLCPRAAPNGTVWLLKLLQPPRVIDLVREELQMVQNLLRECFRRVPQLKGYLGIYFDGFFALHCLFI</sequence>
<protein>
    <submittedName>
        <fullName evidence="1">Uncharacterized protein</fullName>
    </submittedName>
</protein>